<dbReference type="OrthoDB" id="10027231at2759"/>
<accession>A0A815FAR4</accession>
<organism evidence="3 4">
    <name type="scientific">Adineta ricciae</name>
    <name type="common">Rotifer</name>
    <dbReference type="NCBI Taxonomy" id="249248"/>
    <lineage>
        <taxon>Eukaryota</taxon>
        <taxon>Metazoa</taxon>
        <taxon>Spiralia</taxon>
        <taxon>Gnathifera</taxon>
        <taxon>Rotifera</taxon>
        <taxon>Eurotatoria</taxon>
        <taxon>Bdelloidea</taxon>
        <taxon>Adinetida</taxon>
        <taxon>Adinetidae</taxon>
        <taxon>Adineta</taxon>
    </lineage>
</organism>
<evidence type="ECO:0000313" key="2">
    <source>
        <dbReference type="EMBL" id="CAF1052780.1"/>
    </source>
</evidence>
<sequence>MMFNNTELPSQIVPLIRVPSNSCQSIVIHGTNAVEQRCYPLLVSFANRCCRKGQKKNCLTGMQYGIQQCALYNESSLNNNPTFVYRNRNLLDRKRGAGYWLWKPYIIFQELYYAREGDIIVYSDALVNFVANVSHLTRLTDQQDIILFELTGLQEKTWAKRDTFILMNADEPRYTDTSGNLASYLVIKKSFNSMAFVSEWLTYAQDSRAITDDGNVLGQKNYREFRDHRHDQTIMSIISKKWNITAYPDPSQYGKGRKRPYPSIFDHHRTRDTFK</sequence>
<dbReference type="AlphaFoldDB" id="A0A815FAR4"/>
<name>A0A815FAR4_ADIRI</name>
<dbReference type="EMBL" id="CAJNOR010002645">
    <property type="protein sequence ID" value="CAF1322538.1"/>
    <property type="molecule type" value="Genomic_DNA"/>
</dbReference>
<reference evidence="3" key="1">
    <citation type="submission" date="2021-02" db="EMBL/GenBank/DDBJ databases">
        <authorList>
            <person name="Nowell W R."/>
        </authorList>
    </citation>
    <scope>NUCLEOTIDE SEQUENCE</scope>
</reference>
<proteinExistence type="predicted"/>
<dbReference type="EMBL" id="CAJNOJ010000079">
    <property type="protein sequence ID" value="CAF1052780.1"/>
    <property type="molecule type" value="Genomic_DNA"/>
</dbReference>
<feature type="compositionally biased region" description="Basic and acidic residues" evidence="1">
    <location>
        <begin position="265"/>
        <end position="275"/>
    </location>
</feature>
<dbReference type="Proteomes" id="UP000663828">
    <property type="component" value="Unassembled WGS sequence"/>
</dbReference>
<feature type="region of interest" description="Disordered" evidence="1">
    <location>
        <begin position="253"/>
        <end position="275"/>
    </location>
</feature>
<evidence type="ECO:0000313" key="3">
    <source>
        <dbReference type="EMBL" id="CAF1322538.1"/>
    </source>
</evidence>
<gene>
    <name evidence="2" type="ORF">EDS130_LOCUS17514</name>
    <name evidence="3" type="ORF">XAT740_LOCUS29992</name>
</gene>
<protein>
    <submittedName>
        <fullName evidence="3">Uncharacterized protein</fullName>
    </submittedName>
</protein>
<evidence type="ECO:0000256" key="1">
    <source>
        <dbReference type="SAM" id="MobiDB-lite"/>
    </source>
</evidence>
<comment type="caution">
    <text evidence="3">The sequence shown here is derived from an EMBL/GenBank/DDBJ whole genome shotgun (WGS) entry which is preliminary data.</text>
</comment>
<dbReference type="Proteomes" id="UP000663852">
    <property type="component" value="Unassembled WGS sequence"/>
</dbReference>
<keyword evidence="4" id="KW-1185">Reference proteome</keyword>
<evidence type="ECO:0000313" key="4">
    <source>
        <dbReference type="Proteomes" id="UP000663828"/>
    </source>
</evidence>